<dbReference type="InterPro" id="IPR003599">
    <property type="entry name" value="Ig_sub"/>
</dbReference>
<dbReference type="PANTHER" id="PTHR11640:SF31">
    <property type="entry name" value="IRREGULAR CHIASM C-ROUGHEST PROTEIN-RELATED"/>
    <property type="match status" value="1"/>
</dbReference>
<dbReference type="GO" id="GO:0005886">
    <property type="term" value="C:plasma membrane"/>
    <property type="evidence" value="ECO:0007669"/>
    <property type="project" value="TreeGrafter"/>
</dbReference>
<dbReference type="Proteomes" id="UP000005408">
    <property type="component" value="Unassembled WGS sequence"/>
</dbReference>
<sequence>MTSDAGVFILIVGSVQRNTTTLEVEYPPYVRLSGTQKTVEGRNLNVTCSYISGKPPATMFYWTKTDSDFRFNGQFLWIPSIGREDSGTYTCFAENTYSSGNKGKANATIEIDVQCQ</sequence>
<dbReference type="InterPro" id="IPR051275">
    <property type="entry name" value="Cell_adhesion_signaling"/>
</dbReference>
<dbReference type="EnsemblMetazoa" id="G27996.1">
    <property type="protein sequence ID" value="G27996.1:cds"/>
    <property type="gene ID" value="G27996"/>
</dbReference>
<protein>
    <recommendedName>
        <fullName evidence="6">Ig-like domain-containing protein</fullName>
    </recommendedName>
</protein>
<dbReference type="InterPro" id="IPR003598">
    <property type="entry name" value="Ig_sub2"/>
</dbReference>
<evidence type="ECO:0000256" key="1">
    <source>
        <dbReference type="ARBA" id="ARBA00004479"/>
    </source>
</evidence>
<keyword evidence="3" id="KW-1015">Disulfide bond</keyword>
<evidence type="ECO:0000259" key="6">
    <source>
        <dbReference type="PROSITE" id="PS50835"/>
    </source>
</evidence>
<dbReference type="SUPFAM" id="SSF48726">
    <property type="entry name" value="Immunoglobulin"/>
    <property type="match status" value="1"/>
</dbReference>
<dbReference type="PANTHER" id="PTHR11640">
    <property type="entry name" value="NEPHRIN"/>
    <property type="match status" value="1"/>
</dbReference>
<evidence type="ECO:0000256" key="4">
    <source>
        <dbReference type="ARBA" id="ARBA00023180"/>
    </source>
</evidence>
<reference evidence="7" key="1">
    <citation type="submission" date="2022-08" db="UniProtKB">
        <authorList>
            <consortium name="EnsemblMetazoa"/>
        </authorList>
    </citation>
    <scope>IDENTIFICATION</scope>
    <source>
        <strain evidence="7">05x7-T-G4-1.051#20</strain>
    </source>
</reference>
<dbReference type="GO" id="GO:0098609">
    <property type="term" value="P:cell-cell adhesion"/>
    <property type="evidence" value="ECO:0007669"/>
    <property type="project" value="TreeGrafter"/>
</dbReference>
<dbReference type="AlphaFoldDB" id="A0A8W8LFH2"/>
<dbReference type="InterPro" id="IPR013783">
    <property type="entry name" value="Ig-like_fold"/>
</dbReference>
<dbReference type="InterPro" id="IPR036179">
    <property type="entry name" value="Ig-like_dom_sf"/>
</dbReference>
<dbReference type="InterPro" id="IPR007110">
    <property type="entry name" value="Ig-like_dom"/>
</dbReference>
<organism evidence="7 8">
    <name type="scientific">Magallana gigas</name>
    <name type="common">Pacific oyster</name>
    <name type="synonym">Crassostrea gigas</name>
    <dbReference type="NCBI Taxonomy" id="29159"/>
    <lineage>
        <taxon>Eukaryota</taxon>
        <taxon>Metazoa</taxon>
        <taxon>Spiralia</taxon>
        <taxon>Lophotrochozoa</taxon>
        <taxon>Mollusca</taxon>
        <taxon>Bivalvia</taxon>
        <taxon>Autobranchia</taxon>
        <taxon>Pteriomorphia</taxon>
        <taxon>Ostreida</taxon>
        <taxon>Ostreoidea</taxon>
        <taxon>Ostreidae</taxon>
        <taxon>Magallana</taxon>
    </lineage>
</organism>
<dbReference type="Gene3D" id="2.60.40.10">
    <property type="entry name" value="Immunoglobulins"/>
    <property type="match status" value="1"/>
</dbReference>
<evidence type="ECO:0000313" key="8">
    <source>
        <dbReference type="Proteomes" id="UP000005408"/>
    </source>
</evidence>
<feature type="domain" description="Ig-like" evidence="6">
    <location>
        <begin position="27"/>
        <end position="110"/>
    </location>
</feature>
<dbReference type="PROSITE" id="PS50835">
    <property type="entry name" value="IG_LIKE"/>
    <property type="match status" value="1"/>
</dbReference>
<dbReference type="Pfam" id="PF13927">
    <property type="entry name" value="Ig_3"/>
    <property type="match status" value="1"/>
</dbReference>
<name>A0A8W8LFH2_MAGGI</name>
<dbReference type="SMART" id="SM00409">
    <property type="entry name" value="IG"/>
    <property type="match status" value="1"/>
</dbReference>
<dbReference type="GO" id="GO:0050839">
    <property type="term" value="F:cell adhesion molecule binding"/>
    <property type="evidence" value="ECO:0007669"/>
    <property type="project" value="TreeGrafter"/>
</dbReference>
<dbReference type="SMART" id="SM00408">
    <property type="entry name" value="IGc2"/>
    <property type="match status" value="1"/>
</dbReference>
<keyword evidence="8" id="KW-1185">Reference proteome</keyword>
<keyword evidence="2" id="KW-0472">Membrane</keyword>
<accession>A0A8W8LFH2</accession>
<evidence type="ECO:0000256" key="5">
    <source>
        <dbReference type="ARBA" id="ARBA00023319"/>
    </source>
</evidence>
<evidence type="ECO:0000256" key="3">
    <source>
        <dbReference type="ARBA" id="ARBA00023157"/>
    </source>
</evidence>
<evidence type="ECO:0000313" key="7">
    <source>
        <dbReference type="EnsemblMetazoa" id="G27996.1:cds"/>
    </source>
</evidence>
<comment type="subcellular location">
    <subcellularLocation>
        <location evidence="1">Membrane</location>
        <topology evidence="1">Single-pass type I membrane protein</topology>
    </subcellularLocation>
</comment>
<proteinExistence type="predicted"/>
<keyword evidence="5" id="KW-0393">Immunoglobulin domain</keyword>
<evidence type="ECO:0000256" key="2">
    <source>
        <dbReference type="ARBA" id="ARBA00023136"/>
    </source>
</evidence>
<dbReference type="GO" id="GO:0005911">
    <property type="term" value="C:cell-cell junction"/>
    <property type="evidence" value="ECO:0007669"/>
    <property type="project" value="TreeGrafter"/>
</dbReference>
<keyword evidence="4" id="KW-0325">Glycoprotein</keyword>